<dbReference type="CDD" id="cd17477">
    <property type="entry name" value="MFS_YcaD_like"/>
    <property type="match status" value="1"/>
</dbReference>
<dbReference type="InterPro" id="IPR005828">
    <property type="entry name" value="MFS_sugar_transport-like"/>
</dbReference>
<keyword evidence="2 6" id="KW-0812">Transmembrane</keyword>
<evidence type="ECO:0000256" key="1">
    <source>
        <dbReference type="ARBA" id="ARBA00004141"/>
    </source>
</evidence>
<feature type="transmembrane region" description="Helical" evidence="6">
    <location>
        <begin position="265"/>
        <end position="284"/>
    </location>
</feature>
<reference evidence="8" key="1">
    <citation type="submission" date="2018-06" db="EMBL/GenBank/DDBJ databases">
        <authorList>
            <person name="Zhirakovskaya E."/>
        </authorList>
    </citation>
    <scope>NUCLEOTIDE SEQUENCE</scope>
</reference>
<evidence type="ECO:0000313" key="8">
    <source>
        <dbReference type="EMBL" id="VAW18603.1"/>
    </source>
</evidence>
<evidence type="ECO:0000259" key="7">
    <source>
        <dbReference type="PROSITE" id="PS50850"/>
    </source>
</evidence>
<proteinExistence type="predicted"/>
<dbReference type="EMBL" id="UOEM01000116">
    <property type="protein sequence ID" value="VAW18603.1"/>
    <property type="molecule type" value="Genomic_DNA"/>
</dbReference>
<dbReference type="GO" id="GO:0005886">
    <property type="term" value="C:plasma membrane"/>
    <property type="evidence" value="ECO:0007669"/>
    <property type="project" value="TreeGrafter"/>
</dbReference>
<feature type="transmembrane region" description="Helical" evidence="6">
    <location>
        <begin position="73"/>
        <end position="92"/>
    </location>
</feature>
<organism evidence="8">
    <name type="scientific">hydrothermal vent metagenome</name>
    <dbReference type="NCBI Taxonomy" id="652676"/>
    <lineage>
        <taxon>unclassified sequences</taxon>
        <taxon>metagenomes</taxon>
        <taxon>ecological metagenomes</taxon>
    </lineage>
</organism>
<accession>A0A3B0TQX3</accession>
<comment type="subcellular location">
    <subcellularLocation>
        <location evidence="1">Membrane</location>
        <topology evidence="1">Multi-pass membrane protein</topology>
    </subcellularLocation>
</comment>
<evidence type="ECO:0000256" key="5">
    <source>
        <dbReference type="SAM" id="MobiDB-lite"/>
    </source>
</evidence>
<dbReference type="InterPro" id="IPR005829">
    <property type="entry name" value="Sugar_transporter_CS"/>
</dbReference>
<feature type="transmembrane region" description="Helical" evidence="6">
    <location>
        <begin position="322"/>
        <end position="347"/>
    </location>
</feature>
<dbReference type="Gene3D" id="1.20.1250.20">
    <property type="entry name" value="MFS general substrate transporter like domains"/>
    <property type="match status" value="2"/>
</dbReference>
<evidence type="ECO:0000256" key="4">
    <source>
        <dbReference type="ARBA" id="ARBA00023136"/>
    </source>
</evidence>
<keyword evidence="3 6" id="KW-1133">Transmembrane helix</keyword>
<feature type="transmembrane region" description="Helical" evidence="6">
    <location>
        <begin position="131"/>
        <end position="154"/>
    </location>
</feature>
<feature type="transmembrane region" description="Helical" evidence="6">
    <location>
        <begin position="201"/>
        <end position="223"/>
    </location>
</feature>
<dbReference type="PROSITE" id="PS50850">
    <property type="entry name" value="MFS"/>
    <property type="match status" value="1"/>
</dbReference>
<dbReference type="PROSITE" id="PS00216">
    <property type="entry name" value="SUGAR_TRANSPORT_1"/>
    <property type="match status" value="1"/>
</dbReference>
<name>A0A3B0TQX3_9ZZZZ</name>
<dbReference type="InterPro" id="IPR036259">
    <property type="entry name" value="MFS_trans_sf"/>
</dbReference>
<sequence length="508" mass="53727">MFGVIKNSWALFFGLGLLMLGNGLQGTLLGVRASLEGFNVSVTGLVMSGYYVGLLAGSLIVPKIIGRVGHVRTFGALASLASTSILVHVVFVDPIVWWAMRVITGISFAGIYIVTESWLNEEAENETRGQLLSFYMLVSLASLAGGQLLLNIASPSGFELFMLISVLVSMAVIPILVSVARAPSFGESESVGVRQLYAVSPLGVFGSVTVGMVQGAIFGMGAAYATRIGLSVRDVSIFMASIVLGGFVLQFPLGALSDKIGRRQVIIGTCVVGAVVALYLAGFGAAGWQLFIFTSILGGFTMPLYALCIAHTNDYLNPSQMVAASGTLMLTNSSGAVMGPMIVAFAMDFFGPPAFYLCLGVALTSVAVFALWRSTQRDAATGETQGDFVVMTPTPASAVFNPELDLAEIEAATDRDAQAVAESFERTGGGAVRRRLKSIRVDSLTLSRCCFLLMKSHAIPLPHPATPRDCILGGGRVGERDGTDFISKKQQRDSVEISSGKNQRASPW</sequence>
<feature type="transmembrane region" description="Helical" evidence="6">
    <location>
        <begin position="42"/>
        <end position="61"/>
    </location>
</feature>
<dbReference type="PANTHER" id="PTHR23521:SF3">
    <property type="entry name" value="MFS TRANSPORTER"/>
    <property type="match status" value="1"/>
</dbReference>
<feature type="compositionally biased region" description="Basic and acidic residues" evidence="5">
    <location>
        <begin position="481"/>
        <end position="495"/>
    </location>
</feature>
<protein>
    <submittedName>
        <fullName evidence="8">Uncharacterized MFS-type transporter</fullName>
    </submittedName>
</protein>
<dbReference type="InterPro" id="IPR020846">
    <property type="entry name" value="MFS_dom"/>
</dbReference>
<feature type="transmembrane region" description="Helical" evidence="6">
    <location>
        <begin position="353"/>
        <end position="372"/>
    </location>
</feature>
<dbReference type="AlphaFoldDB" id="A0A3B0TQX3"/>
<feature type="transmembrane region" description="Helical" evidence="6">
    <location>
        <begin position="235"/>
        <end position="253"/>
    </location>
</feature>
<evidence type="ECO:0000256" key="6">
    <source>
        <dbReference type="SAM" id="Phobius"/>
    </source>
</evidence>
<feature type="transmembrane region" description="Helical" evidence="6">
    <location>
        <begin position="290"/>
        <end position="310"/>
    </location>
</feature>
<gene>
    <name evidence="8" type="ORF">MNBD_ALPHA09-2353</name>
</gene>
<dbReference type="Pfam" id="PF00083">
    <property type="entry name" value="Sugar_tr"/>
    <property type="match status" value="1"/>
</dbReference>
<evidence type="ECO:0000256" key="3">
    <source>
        <dbReference type="ARBA" id="ARBA00022989"/>
    </source>
</evidence>
<dbReference type="GO" id="GO:0022857">
    <property type="term" value="F:transmembrane transporter activity"/>
    <property type="evidence" value="ECO:0007669"/>
    <property type="project" value="InterPro"/>
</dbReference>
<feature type="domain" description="Major facilitator superfamily (MFS) profile" evidence="7">
    <location>
        <begin position="1"/>
        <end position="377"/>
    </location>
</feature>
<dbReference type="PANTHER" id="PTHR23521">
    <property type="entry name" value="TRANSPORTER MFS SUPERFAMILY"/>
    <property type="match status" value="1"/>
</dbReference>
<dbReference type="Pfam" id="PF07690">
    <property type="entry name" value="MFS_1"/>
    <property type="match status" value="1"/>
</dbReference>
<feature type="transmembrane region" description="Helical" evidence="6">
    <location>
        <begin position="160"/>
        <end position="180"/>
    </location>
</feature>
<feature type="compositionally biased region" description="Polar residues" evidence="5">
    <location>
        <begin position="496"/>
        <end position="508"/>
    </location>
</feature>
<keyword evidence="4 6" id="KW-0472">Membrane</keyword>
<feature type="region of interest" description="Disordered" evidence="5">
    <location>
        <begin position="481"/>
        <end position="508"/>
    </location>
</feature>
<feature type="transmembrane region" description="Helical" evidence="6">
    <location>
        <begin position="98"/>
        <end position="119"/>
    </location>
</feature>
<dbReference type="InterPro" id="IPR011701">
    <property type="entry name" value="MFS"/>
</dbReference>
<evidence type="ECO:0000256" key="2">
    <source>
        <dbReference type="ARBA" id="ARBA00022692"/>
    </source>
</evidence>
<dbReference type="InterPro" id="IPR047200">
    <property type="entry name" value="MFS_YcaD-like"/>
</dbReference>
<dbReference type="SUPFAM" id="SSF103473">
    <property type="entry name" value="MFS general substrate transporter"/>
    <property type="match status" value="1"/>
</dbReference>